<evidence type="ECO:0000313" key="2">
    <source>
        <dbReference type="EMBL" id="GMF15786.1"/>
    </source>
</evidence>
<evidence type="ECO:0000313" key="3">
    <source>
        <dbReference type="Proteomes" id="UP001165121"/>
    </source>
</evidence>
<reference evidence="2" key="1">
    <citation type="submission" date="2023-04" db="EMBL/GenBank/DDBJ databases">
        <title>Phytophthora fragariaefolia NBRC 109709.</title>
        <authorList>
            <person name="Ichikawa N."/>
            <person name="Sato H."/>
            <person name="Tonouchi N."/>
        </authorList>
    </citation>
    <scope>NUCLEOTIDE SEQUENCE</scope>
    <source>
        <strain evidence="2">NBRC 109709</strain>
    </source>
</reference>
<gene>
    <name evidence="2" type="ORF">Pfra01_000056200</name>
</gene>
<protein>
    <submittedName>
        <fullName evidence="2">Unnamed protein product</fullName>
    </submittedName>
</protein>
<dbReference type="Proteomes" id="UP001165121">
    <property type="component" value="Unassembled WGS sequence"/>
</dbReference>
<sequence length="155" mass="16934">MEKVQQQHHVEDVGRLLLQTQEQLRVMREQMTAAAAAVEANASPMRHSAVVTTAEVQAFNAILEQTEVELRAKAELVLNGMVNSSSSAQNDQSQSSTLLPAVTVAPPPSSRHRSGYSNACKPRLTRSMDASSIPMEFFREVSIHYVKFANGKPSG</sequence>
<evidence type="ECO:0000256" key="1">
    <source>
        <dbReference type="SAM" id="MobiDB-lite"/>
    </source>
</evidence>
<dbReference type="EMBL" id="BSXT01000041">
    <property type="protein sequence ID" value="GMF15786.1"/>
    <property type="molecule type" value="Genomic_DNA"/>
</dbReference>
<organism evidence="2 3">
    <name type="scientific">Phytophthora fragariaefolia</name>
    <dbReference type="NCBI Taxonomy" id="1490495"/>
    <lineage>
        <taxon>Eukaryota</taxon>
        <taxon>Sar</taxon>
        <taxon>Stramenopiles</taxon>
        <taxon>Oomycota</taxon>
        <taxon>Peronosporomycetes</taxon>
        <taxon>Peronosporales</taxon>
        <taxon>Peronosporaceae</taxon>
        <taxon>Phytophthora</taxon>
    </lineage>
</organism>
<feature type="region of interest" description="Disordered" evidence="1">
    <location>
        <begin position="83"/>
        <end position="121"/>
    </location>
</feature>
<keyword evidence="3" id="KW-1185">Reference proteome</keyword>
<accession>A0A9W6TLA8</accession>
<feature type="compositionally biased region" description="Low complexity" evidence="1">
    <location>
        <begin position="84"/>
        <end position="96"/>
    </location>
</feature>
<dbReference type="OrthoDB" id="10367249at2759"/>
<name>A0A9W6TLA8_9STRA</name>
<dbReference type="AlphaFoldDB" id="A0A9W6TLA8"/>
<comment type="caution">
    <text evidence="2">The sequence shown here is derived from an EMBL/GenBank/DDBJ whole genome shotgun (WGS) entry which is preliminary data.</text>
</comment>
<proteinExistence type="predicted"/>